<dbReference type="EMBL" id="LT554473">
    <property type="protein sequence ID" value="SAM05828.1"/>
    <property type="molecule type" value="Genomic_DNA"/>
</dbReference>
<name>A0A168QZD0_ABSGL</name>
<sequence>MNCGSSARMAGIMGVNERSNTTPRPTEKHNDGGHISPAFNAINGMTSSPMVDPFTLLVPRRSTNGMTDWRQKNSALTILSNLPSLPMHLYCTGDHDAQEEFHTRLGAHDESPPLLSHLAIFNLL</sequence>
<proteinExistence type="predicted"/>
<evidence type="ECO:0000313" key="2">
    <source>
        <dbReference type="EMBL" id="SAM05828.1"/>
    </source>
</evidence>
<gene>
    <name evidence="2" type="primary">ABSGL_11703.1 scaffold 12318</name>
</gene>
<dbReference type="InParanoid" id="A0A168QZD0"/>
<reference evidence="2" key="1">
    <citation type="submission" date="2016-04" db="EMBL/GenBank/DDBJ databases">
        <authorList>
            <person name="Evans L.H."/>
            <person name="Alamgir A."/>
            <person name="Owens N."/>
            <person name="Weber N.D."/>
            <person name="Virtaneva K."/>
            <person name="Barbian K."/>
            <person name="Babar A."/>
            <person name="Rosenke K."/>
        </authorList>
    </citation>
    <scope>NUCLEOTIDE SEQUENCE [LARGE SCALE GENOMIC DNA]</scope>
    <source>
        <strain evidence="2">CBS 101.48</strain>
    </source>
</reference>
<dbReference type="Proteomes" id="UP000078561">
    <property type="component" value="Unassembled WGS sequence"/>
</dbReference>
<feature type="region of interest" description="Disordered" evidence="1">
    <location>
        <begin position="1"/>
        <end position="36"/>
    </location>
</feature>
<keyword evidence="3" id="KW-1185">Reference proteome</keyword>
<evidence type="ECO:0008006" key="4">
    <source>
        <dbReference type="Google" id="ProtNLM"/>
    </source>
</evidence>
<dbReference type="AlphaFoldDB" id="A0A168QZD0"/>
<evidence type="ECO:0000313" key="3">
    <source>
        <dbReference type="Proteomes" id="UP000078561"/>
    </source>
</evidence>
<organism evidence="2">
    <name type="scientific">Absidia glauca</name>
    <name type="common">Pin mould</name>
    <dbReference type="NCBI Taxonomy" id="4829"/>
    <lineage>
        <taxon>Eukaryota</taxon>
        <taxon>Fungi</taxon>
        <taxon>Fungi incertae sedis</taxon>
        <taxon>Mucoromycota</taxon>
        <taxon>Mucoromycotina</taxon>
        <taxon>Mucoromycetes</taxon>
        <taxon>Mucorales</taxon>
        <taxon>Cunninghamellaceae</taxon>
        <taxon>Absidia</taxon>
    </lineage>
</organism>
<protein>
    <recommendedName>
        <fullName evidence="4">Ndc10 domain-containing protein</fullName>
    </recommendedName>
</protein>
<evidence type="ECO:0000256" key="1">
    <source>
        <dbReference type="SAM" id="MobiDB-lite"/>
    </source>
</evidence>
<accession>A0A168QZD0</accession>